<evidence type="ECO:0000256" key="6">
    <source>
        <dbReference type="SAM" id="SignalP"/>
    </source>
</evidence>
<feature type="region of interest" description="Disordered" evidence="5">
    <location>
        <begin position="203"/>
        <end position="224"/>
    </location>
</feature>
<dbReference type="GO" id="GO:0022857">
    <property type="term" value="F:transmembrane transporter activity"/>
    <property type="evidence" value="ECO:0007669"/>
    <property type="project" value="InterPro"/>
</dbReference>
<dbReference type="GO" id="GO:0030313">
    <property type="term" value="C:cell envelope"/>
    <property type="evidence" value="ECO:0007669"/>
    <property type="project" value="UniProtKB-SubCell"/>
</dbReference>
<evidence type="ECO:0000259" key="7">
    <source>
        <dbReference type="Pfam" id="PF25967"/>
    </source>
</evidence>
<dbReference type="InterPro" id="IPR006143">
    <property type="entry name" value="RND_pump_MFP"/>
</dbReference>
<dbReference type="InterPro" id="IPR058627">
    <property type="entry name" value="MdtA-like_C"/>
</dbReference>
<feature type="compositionally biased region" description="Low complexity" evidence="5">
    <location>
        <begin position="280"/>
        <end position="296"/>
    </location>
</feature>
<feature type="compositionally biased region" description="Acidic residues" evidence="5">
    <location>
        <begin position="215"/>
        <end position="224"/>
    </location>
</feature>
<dbReference type="Gene3D" id="2.40.30.170">
    <property type="match status" value="1"/>
</dbReference>
<dbReference type="OrthoDB" id="3769355at2"/>
<evidence type="ECO:0000256" key="2">
    <source>
        <dbReference type="ARBA" id="ARBA00009477"/>
    </source>
</evidence>
<evidence type="ECO:0000256" key="3">
    <source>
        <dbReference type="ARBA" id="ARBA00023054"/>
    </source>
</evidence>
<evidence type="ECO:0000256" key="5">
    <source>
        <dbReference type="SAM" id="MobiDB-lite"/>
    </source>
</evidence>
<comment type="subcellular location">
    <subcellularLocation>
        <location evidence="1">Cell envelope</location>
    </subcellularLocation>
</comment>
<feature type="domain" description="Multidrug resistance protein MdtA-like C-terminal permuted SH3" evidence="7">
    <location>
        <begin position="450"/>
        <end position="511"/>
    </location>
</feature>
<reference evidence="9 10" key="1">
    <citation type="submission" date="2018-11" db="EMBL/GenBank/DDBJ databases">
        <authorList>
            <person name="Li F."/>
        </authorList>
    </citation>
    <scope>NUCLEOTIDE SEQUENCE [LARGE SCALE GENOMIC DNA]</scope>
    <source>
        <strain evidence="9 10">KIS18-7</strain>
    </source>
</reference>
<feature type="domain" description="YknX-like beta-barrel" evidence="8">
    <location>
        <begin position="370"/>
        <end position="443"/>
    </location>
</feature>
<sequence length="552" mass="54642">MRFDRRRLRWPVIGLATLAVLGTGTAYAVTGNDATASYRTVAATISDVEETLATTGSVDSANRADLGFGTDGTVAKLFVAEGDSVKAGQAIGKLDTTDLDAALTQAKAEYARAVAQLASDEDAQASAVSDQSSTPSDTGSTPSGSSTPTGNDQSSAATARLLKALRKAQGQVIVAQSHASQAIAAAKQALAAQQAACAPSPTATATATATPTDSPTDDGSGDDCDAALAAVQQAQDVVSQAQDDLAKALDALGKVLSQALGTVQGSQTPAHAKAAVSDASTPSSDGSDQQSSSPSSNGATGQTVTAAQLASDQAKIEEAQASVIAAQQNLAQATLRSTRSGTVVALDTAVGDQVTAGSTVATVVGGNAVTITATVSESQVDSVKVGQTVRVSVPGISKKTTGKVTAIGLVADSSTGTTSYPVTVTVEDPTISLPAGSRASIQIVLETAKDVVTVPTSAVTRSGSGTTATVSTWNGSTLTRKTVQLGAVGSRTVAISSGLSAGTRVVLANVDQAIKGAATSVNNRGNFQFPAGGTFRAPAGGNGGPVTFSRGG</sequence>
<comment type="caution">
    <text evidence="9">The sequence shown here is derived from an EMBL/GenBank/DDBJ whole genome shotgun (WGS) entry which is preliminary data.</text>
</comment>
<protein>
    <submittedName>
        <fullName evidence="9">Efflux RND transporter periplasmic adaptor subunit</fullName>
    </submittedName>
</protein>
<dbReference type="Pfam" id="PF25967">
    <property type="entry name" value="RND-MFP_C"/>
    <property type="match status" value="1"/>
</dbReference>
<keyword evidence="3 4" id="KW-0175">Coiled coil</keyword>
<keyword evidence="10" id="KW-1185">Reference proteome</keyword>
<evidence type="ECO:0000256" key="4">
    <source>
        <dbReference type="SAM" id="Coils"/>
    </source>
</evidence>
<feature type="region of interest" description="Disordered" evidence="5">
    <location>
        <begin position="263"/>
        <end position="302"/>
    </location>
</feature>
<dbReference type="PANTHER" id="PTHR32347">
    <property type="entry name" value="EFFLUX SYSTEM COMPONENT YKNX-RELATED"/>
    <property type="match status" value="1"/>
</dbReference>
<dbReference type="NCBIfam" id="TIGR01730">
    <property type="entry name" value="RND_mfp"/>
    <property type="match status" value="1"/>
</dbReference>
<dbReference type="RefSeq" id="WP_123233171.1">
    <property type="nucleotide sequence ID" value="NZ_RJSG01000002.1"/>
</dbReference>
<evidence type="ECO:0000259" key="8">
    <source>
        <dbReference type="Pfam" id="PF25990"/>
    </source>
</evidence>
<comment type="similarity">
    <text evidence="2">Belongs to the membrane fusion protein (MFP) (TC 8.A.1) family.</text>
</comment>
<dbReference type="PANTHER" id="PTHR32347:SF23">
    <property type="entry name" value="BLL5650 PROTEIN"/>
    <property type="match status" value="1"/>
</dbReference>
<dbReference type="InterPro" id="IPR058636">
    <property type="entry name" value="Beta-barrel_YknX"/>
</dbReference>
<keyword evidence="6" id="KW-0732">Signal</keyword>
<feature type="compositionally biased region" description="Low complexity" evidence="5">
    <location>
        <begin position="124"/>
        <end position="155"/>
    </location>
</feature>
<name>A0A3N0DST6_9ACTN</name>
<feature type="region of interest" description="Disordered" evidence="5">
    <location>
        <begin position="121"/>
        <end position="155"/>
    </location>
</feature>
<dbReference type="Proteomes" id="UP000277094">
    <property type="component" value="Unassembled WGS sequence"/>
</dbReference>
<dbReference type="Gene3D" id="2.40.50.100">
    <property type="match status" value="1"/>
</dbReference>
<dbReference type="InterPro" id="IPR050465">
    <property type="entry name" value="UPF0194_transport"/>
</dbReference>
<feature type="compositionally biased region" description="Low complexity" evidence="5">
    <location>
        <begin position="203"/>
        <end position="214"/>
    </location>
</feature>
<gene>
    <name evidence="9" type="ORF">EFL95_06180</name>
</gene>
<dbReference type="EMBL" id="RJSG01000002">
    <property type="protein sequence ID" value="RNL78670.1"/>
    <property type="molecule type" value="Genomic_DNA"/>
</dbReference>
<evidence type="ECO:0000256" key="1">
    <source>
        <dbReference type="ARBA" id="ARBA00004196"/>
    </source>
</evidence>
<dbReference type="SUPFAM" id="SSF111369">
    <property type="entry name" value="HlyD-like secretion proteins"/>
    <property type="match status" value="2"/>
</dbReference>
<feature type="signal peptide" evidence="6">
    <location>
        <begin position="1"/>
        <end position="28"/>
    </location>
</feature>
<dbReference type="GO" id="GO:0016020">
    <property type="term" value="C:membrane"/>
    <property type="evidence" value="ECO:0007669"/>
    <property type="project" value="InterPro"/>
</dbReference>
<feature type="coiled-coil region" evidence="4">
    <location>
        <begin position="309"/>
        <end position="336"/>
    </location>
</feature>
<dbReference type="Gene3D" id="2.40.420.20">
    <property type="match status" value="1"/>
</dbReference>
<feature type="chain" id="PRO_5018084483" evidence="6">
    <location>
        <begin position="29"/>
        <end position="552"/>
    </location>
</feature>
<dbReference type="AlphaFoldDB" id="A0A3N0DST6"/>
<accession>A0A3N0DST6</accession>
<evidence type="ECO:0000313" key="10">
    <source>
        <dbReference type="Proteomes" id="UP000277094"/>
    </source>
</evidence>
<organism evidence="9 10">
    <name type="scientific">Nocardioides marmorisolisilvae</name>
    <dbReference type="NCBI Taxonomy" id="1542737"/>
    <lineage>
        <taxon>Bacteria</taxon>
        <taxon>Bacillati</taxon>
        <taxon>Actinomycetota</taxon>
        <taxon>Actinomycetes</taxon>
        <taxon>Propionibacteriales</taxon>
        <taxon>Nocardioidaceae</taxon>
        <taxon>Nocardioides</taxon>
    </lineage>
</organism>
<proteinExistence type="inferred from homology"/>
<dbReference type="Pfam" id="PF25990">
    <property type="entry name" value="Beta-barrel_YknX"/>
    <property type="match status" value="1"/>
</dbReference>
<evidence type="ECO:0000313" key="9">
    <source>
        <dbReference type="EMBL" id="RNL78670.1"/>
    </source>
</evidence>